<evidence type="ECO:0000256" key="2">
    <source>
        <dbReference type="ARBA" id="ARBA00005417"/>
    </source>
</evidence>
<comment type="subcellular location">
    <subcellularLocation>
        <location evidence="1">Cell membrane</location>
        <topology evidence="1">Peripheral membrane protein</topology>
    </subcellularLocation>
</comment>
<sequence length="322" mass="34859">MTAVGRAGVGPSPAIEISGLTKSYGRHRALGGVDLRVREGEVFGFLGPNGAGKTTTIRVLLDHIRRDAGEVSVLGRDPRTDGVALRREVGYLPGELSMTSRRPARDMLAFYARLRGGVPRAHIDELAARLDLDLKRPVRGLSKGNKQKVGLVQAFMHRPRLLILDEPTSGLDPLLQQEFLAMVREAREAGTTVFMSSHVLSEVHDAADRAAIIRDGRIVATEDMDALRARAVHEFSIRFAEPLGPGDAAEFSALDNVREVRADGDQLTCRVEGSPDALVKLAARRTVLLLSAVEPDLEELFFTHYNNGAQDAGTRDASGGEG</sequence>
<keyword evidence="5 8" id="KW-0067">ATP-binding</keyword>
<dbReference type="EMBL" id="JAQFWQ010000054">
    <property type="protein sequence ID" value="MDA2812623.1"/>
    <property type="molecule type" value="Genomic_DNA"/>
</dbReference>
<keyword evidence="3" id="KW-0813">Transport</keyword>
<dbReference type="CDD" id="cd03230">
    <property type="entry name" value="ABC_DR_subfamily_A"/>
    <property type="match status" value="1"/>
</dbReference>
<gene>
    <name evidence="8" type="ORF">O4J56_18410</name>
</gene>
<organism evidence="8 9">
    <name type="scientific">Nocardiopsis endophytica</name>
    <dbReference type="NCBI Taxonomy" id="3018445"/>
    <lineage>
        <taxon>Bacteria</taxon>
        <taxon>Bacillati</taxon>
        <taxon>Actinomycetota</taxon>
        <taxon>Actinomycetes</taxon>
        <taxon>Streptosporangiales</taxon>
        <taxon>Nocardiopsidaceae</taxon>
        <taxon>Nocardiopsis</taxon>
    </lineage>
</organism>
<name>A0ABT4U6P9_9ACTN</name>
<dbReference type="Gene3D" id="3.40.50.300">
    <property type="entry name" value="P-loop containing nucleotide triphosphate hydrolases"/>
    <property type="match status" value="1"/>
</dbReference>
<keyword evidence="9" id="KW-1185">Reference proteome</keyword>
<keyword evidence="6" id="KW-0046">Antibiotic resistance</keyword>
<dbReference type="PANTHER" id="PTHR42711:SF5">
    <property type="entry name" value="ABC TRANSPORTER ATP-BINDING PROTEIN NATA"/>
    <property type="match status" value="1"/>
</dbReference>
<dbReference type="InterPro" id="IPR050763">
    <property type="entry name" value="ABC_transporter_ATP-binding"/>
</dbReference>
<dbReference type="PROSITE" id="PS50893">
    <property type="entry name" value="ABC_TRANSPORTER_2"/>
    <property type="match status" value="1"/>
</dbReference>
<evidence type="ECO:0000256" key="3">
    <source>
        <dbReference type="ARBA" id="ARBA00022448"/>
    </source>
</evidence>
<protein>
    <submittedName>
        <fullName evidence="8">ABC transporter ATP-binding protein</fullName>
    </submittedName>
</protein>
<dbReference type="InterPro" id="IPR017871">
    <property type="entry name" value="ABC_transporter-like_CS"/>
</dbReference>
<evidence type="ECO:0000256" key="6">
    <source>
        <dbReference type="ARBA" id="ARBA00023251"/>
    </source>
</evidence>
<dbReference type="InterPro" id="IPR027417">
    <property type="entry name" value="P-loop_NTPase"/>
</dbReference>
<dbReference type="Proteomes" id="UP001527866">
    <property type="component" value="Unassembled WGS sequence"/>
</dbReference>
<dbReference type="PROSITE" id="PS00211">
    <property type="entry name" value="ABC_TRANSPORTER_1"/>
    <property type="match status" value="1"/>
</dbReference>
<comment type="similarity">
    <text evidence="2">Belongs to the ABC transporter superfamily.</text>
</comment>
<comment type="caution">
    <text evidence="8">The sequence shown here is derived from an EMBL/GenBank/DDBJ whole genome shotgun (WGS) entry which is preliminary data.</text>
</comment>
<dbReference type="SUPFAM" id="SSF52540">
    <property type="entry name" value="P-loop containing nucleoside triphosphate hydrolases"/>
    <property type="match status" value="1"/>
</dbReference>
<dbReference type="PANTHER" id="PTHR42711">
    <property type="entry name" value="ABC TRANSPORTER ATP-BINDING PROTEIN"/>
    <property type="match status" value="1"/>
</dbReference>
<dbReference type="InterPro" id="IPR003439">
    <property type="entry name" value="ABC_transporter-like_ATP-bd"/>
</dbReference>
<dbReference type="GO" id="GO:0005524">
    <property type="term" value="F:ATP binding"/>
    <property type="evidence" value="ECO:0007669"/>
    <property type="project" value="UniProtKB-KW"/>
</dbReference>
<evidence type="ECO:0000256" key="5">
    <source>
        <dbReference type="ARBA" id="ARBA00022840"/>
    </source>
</evidence>
<proteinExistence type="inferred from homology"/>
<dbReference type="RefSeq" id="WP_270687220.1">
    <property type="nucleotide sequence ID" value="NZ_JAQFWQ010000054.1"/>
</dbReference>
<evidence type="ECO:0000259" key="7">
    <source>
        <dbReference type="PROSITE" id="PS50893"/>
    </source>
</evidence>
<keyword evidence="4" id="KW-0547">Nucleotide-binding</keyword>
<evidence type="ECO:0000313" key="8">
    <source>
        <dbReference type="EMBL" id="MDA2812623.1"/>
    </source>
</evidence>
<feature type="domain" description="ABC transporter" evidence="7">
    <location>
        <begin position="15"/>
        <end position="240"/>
    </location>
</feature>
<evidence type="ECO:0000256" key="1">
    <source>
        <dbReference type="ARBA" id="ARBA00004202"/>
    </source>
</evidence>
<dbReference type="Pfam" id="PF00005">
    <property type="entry name" value="ABC_tran"/>
    <property type="match status" value="1"/>
</dbReference>
<dbReference type="InterPro" id="IPR003593">
    <property type="entry name" value="AAA+_ATPase"/>
</dbReference>
<dbReference type="SMART" id="SM00382">
    <property type="entry name" value="AAA"/>
    <property type="match status" value="1"/>
</dbReference>
<evidence type="ECO:0000313" key="9">
    <source>
        <dbReference type="Proteomes" id="UP001527866"/>
    </source>
</evidence>
<reference evidence="8 9" key="1">
    <citation type="submission" date="2023-01" db="EMBL/GenBank/DDBJ databases">
        <title>Draft genome sequence of Nocardiopsis sp. RSe5-2 isolated from halophytes.</title>
        <authorList>
            <person name="Duangmal K."/>
            <person name="Chantavorakit T."/>
        </authorList>
    </citation>
    <scope>NUCLEOTIDE SEQUENCE [LARGE SCALE GENOMIC DNA]</scope>
    <source>
        <strain evidence="8 9">RSe5-2</strain>
    </source>
</reference>
<accession>A0ABT4U6P9</accession>
<evidence type="ECO:0000256" key="4">
    <source>
        <dbReference type="ARBA" id="ARBA00022741"/>
    </source>
</evidence>